<feature type="repeat" description="PPR" evidence="2">
    <location>
        <begin position="223"/>
        <end position="257"/>
    </location>
</feature>
<dbReference type="GO" id="GO:0009451">
    <property type="term" value="P:RNA modification"/>
    <property type="evidence" value="ECO:0007669"/>
    <property type="project" value="InterPro"/>
</dbReference>
<keyword evidence="1" id="KW-0677">Repeat</keyword>
<dbReference type="InterPro" id="IPR046960">
    <property type="entry name" value="PPR_At4g14850-like_plant"/>
</dbReference>
<dbReference type="NCBIfam" id="TIGR00756">
    <property type="entry name" value="PPR"/>
    <property type="match status" value="4"/>
</dbReference>
<dbReference type="FunFam" id="1.25.40.10:FF:000184">
    <property type="entry name" value="Pentatricopeptide repeat-containing protein, chloroplastic"/>
    <property type="match status" value="1"/>
</dbReference>
<dbReference type="GO" id="GO:0003723">
    <property type="term" value="F:RNA binding"/>
    <property type="evidence" value="ECO:0007669"/>
    <property type="project" value="InterPro"/>
</dbReference>
<dbReference type="OrthoDB" id="185373at2759"/>
<dbReference type="Pfam" id="PF01535">
    <property type="entry name" value="PPR"/>
    <property type="match status" value="1"/>
</dbReference>
<dbReference type="Pfam" id="PF20431">
    <property type="entry name" value="E_motif"/>
    <property type="match status" value="1"/>
</dbReference>
<reference evidence="3 4" key="1">
    <citation type="journal article" date="2017" name="Nature">
        <title>The Apostasia genome and the evolution of orchids.</title>
        <authorList>
            <person name="Zhang G.Q."/>
            <person name="Liu K.W."/>
            <person name="Li Z."/>
            <person name="Lohaus R."/>
            <person name="Hsiao Y.Y."/>
            <person name="Niu S.C."/>
            <person name="Wang J.Y."/>
            <person name="Lin Y.C."/>
            <person name="Xu Q."/>
            <person name="Chen L.J."/>
            <person name="Yoshida K."/>
            <person name="Fujiwara S."/>
            <person name="Wang Z.W."/>
            <person name="Zhang Y.Q."/>
            <person name="Mitsuda N."/>
            <person name="Wang M."/>
            <person name="Liu G.H."/>
            <person name="Pecoraro L."/>
            <person name="Huang H.X."/>
            <person name="Xiao X.J."/>
            <person name="Lin M."/>
            <person name="Wu X.Y."/>
            <person name="Wu W.L."/>
            <person name="Chen Y.Y."/>
            <person name="Chang S.B."/>
            <person name="Sakamoto S."/>
            <person name="Ohme-Takagi M."/>
            <person name="Yagi M."/>
            <person name="Zeng S.J."/>
            <person name="Shen C.Y."/>
            <person name="Yeh C.M."/>
            <person name="Luo Y.B."/>
            <person name="Tsai W.C."/>
            <person name="Van de Peer Y."/>
            <person name="Liu Z.J."/>
        </authorList>
    </citation>
    <scope>NUCLEOTIDE SEQUENCE [LARGE SCALE GENOMIC DNA]</scope>
    <source>
        <strain evidence="4">cv. Shenzhen</strain>
        <tissue evidence="3">Stem</tissue>
    </source>
</reference>
<dbReference type="Proteomes" id="UP000236161">
    <property type="component" value="Unassembled WGS sequence"/>
</dbReference>
<protein>
    <submittedName>
        <fullName evidence="3">Pentatricopeptide repeat-containing protein</fullName>
        <ecNumber evidence="3">3.6.4.12</ecNumber>
    </submittedName>
</protein>
<dbReference type="InterPro" id="IPR002885">
    <property type="entry name" value="PPR_rpt"/>
</dbReference>
<feature type="repeat" description="PPR" evidence="2">
    <location>
        <begin position="295"/>
        <end position="325"/>
    </location>
</feature>
<dbReference type="PANTHER" id="PTHR47926">
    <property type="entry name" value="PENTATRICOPEPTIDE REPEAT-CONTAINING PROTEIN"/>
    <property type="match status" value="1"/>
</dbReference>
<evidence type="ECO:0000313" key="3">
    <source>
        <dbReference type="EMBL" id="PKA59545.1"/>
    </source>
</evidence>
<dbReference type="GO" id="GO:0003678">
    <property type="term" value="F:DNA helicase activity"/>
    <property type="evidence" value="ECO:0007669"/>
    <property type="project" value="UniProtKB-EC"/>
</dbReference>
<dbReference type="EC" id="3.6.4.12" evidence="3"/>
<dbReference type="AlphaFoldDB" id="A0A2I0AVG6"/>
<gene>
    <name evidence="3" type="primary">PCMP-H28</name>
    <name evidence="3" type="ORF">AXF42_Ash016569</name>
</gene>
<name>A0A2I0AVG6_9ASPA</name>
<evidence type="ECO:0000256" key="1">
    <source>
        <dbReference type="ARBA" id="ARBA00022737"/>
    </source>
</evidence>
<keyword evidence="3" id="KW-0378">Hydrolase</keyword>
<sequence length="517" mass="57071">MHGGCYPIERRLLRVLPRAVANHRSQSHFCSAAGDGSIDDDDDGDDYHPPWMSANHLFHRHPRLLFLEHCHSRSSLDLFLAYTIVAGLFRNAFVSSRILRCCVVLSAPDLSPAFSIFSQMNPPNIFSWNTMIKALSANSSEVLSLFVEMRQRGVPPDKYTIPFVLKSFTSISDFISGRSVHASSFVLGFESNPFVQTGLVTFYLNSRSMEDARQVFDEMPCRDLISWTAVISGLASQGLSEQALAVFCNMRIDDSSLVPNTATMVSAMAACSSLGSLNHTKAFHAFLEKSGFQTHIFTRNSLIDAYAKSGSIAHAGELFAEMHERDLHSWTAMISGLAMNGLGSDAIRLFSEMRKTRMTPDSTTMVAVLSACSHAGMVNEGLEIFRSMEGELGVRPELKHYGCVVDLLARSGRLPQAYEFLCSMPMEPNLEVLGALLNACSVHGDLELGELLSRRIDSAVRGAGGGAGVVLSNMYAYSGQWREVISIRKERKEEEGRKPPGRSWIEVRDAVHEFVPL</sequence>
<accession>A0A2I0AVG6</accession>
<proteinExistence type="predicted"/>
<feature type="repeat" description="PPR" evidence="2">
    <location>
        <begin position="326"/>
        <end position="360"/>
    </location>
</feature>
<dbReference type="PROSITE" id="PS51375">
    <property type="entry name" value="PPR"/>
    <property type="match status" value="3"/>
</dbReference>
<evidence type="ECO:0000313" key="4">
    <source>
        <dbReference type="Proteomes" id="UP000236161"/>
    </source>
</evidence>
<dbReference type="GO" id="GO:0016787">
    <property type="term" value="F:hydrolase activity"/>
    <property type="evidence" value="ECO:0007669"/>
    <property type="project" value="UniProtKB-KW"/>
</dbReference>
<keyword evidence="4" id="KW-1185">Reference proteome</keyword>
<dbReference type="EMBL" id="KZ451948">
    <property type="protein sequence ID" value="PKA59545.1"/>
    <property type="molecule type" value="Genomic_DNA"/>
</dbReference>
<dbReference type="Pfam" id="PF13041">
    <property type="entry name" value="PPR_2"/>
    <property type="match status" value="2"/>
</dbReference>
<dbReference type="Gene3D" id="1.25.40.10">
    <property type="entry name" value="Tetratricopeptide repeat domain"/>
    <property type="match status" value="3"/>
</dbReference>
<dbReference type="InterPro" id="IPR046848">
    <property type="entry name" value="E_motif"/>
</dbReference>
<dbReference type="InterPro" id="IPR011990">
    <property type="entry name" value="TPR-like_helical_dom_sf"/>
</dbReference>
<evidence type="ECO:0000256" key="2">
    <source>
        <dbReference type="PROSITE-ProRule" id="PRU00708"/>
    </source>
</evidence>
<dbReference type="PANTHER" id="PTHR47926:SF411">
    <property type="entry name" value="PENTATRICOPEPTIDE REPEAT-CONTAINING PROTEIN"/>
    <property type="match status" value="1"/>
</dbReference>
<organism evidence="3 4">
    <name type="scientific">Apostasia shenzhenica</name>
    <dbReference type="NCBI Taxonomy" id="1088818"/>
    <lineage>
        <taxon>Eukaryota</taxon>
        <taxon>Viridiplantae</taxon>
        <taxon>Streptophyta</taxon>
        <taxon>Embryophyta</taxon>
        <taxon>Tracheophyta</taxon>
        <taxon>Spermatophyta</taxon>
        <taxon>Magnoliopsida</taxon>
        <taxon>Liliopsida</taxon>
        <taxon>Asparagales</taxon>
        <taxon>Orchidaceae</taxon>
        <taxon>Apostasioideae</taxon>
        <taxon>Apostasia</taxon>
    </lineage>
</organism>
<dbReference type="FunFam" id="1.25.40.10:FF:000344">
    <property type="entry name" value="Pentatricopeptide repeat-containing protein"/>
    <property type="match status" value="1"/>
</dbReference>